<dbReference type="InterPro" id="IPR001173">
    <property type="entry name" value="Glyco_trans_2-like"/>
</dbReference>
<dbReference type="RefSeq" id="WP_069521835.1">
    <property type="nucleotide sequence ID" value="NZ_MIRS01000068.1"/>
</dbReference>
<gene>
    <name evidence="2" type="primary">tuaG</name>
    <name evidence="2" type="ORF">VP303_00013</name>
</gene>
<reference evidence="2" key="1">
    <citation type="submission" date="2020-08" db="EMBL/GenBank/DDBJ databases">
        <title>Genetic structure, function and evolution of capsule biosynthesis loci in Vibrio parahaemolyticus.</title>
        <authorList>
            <person name="Li L."/>
            <person name="Bian S."/>
        </authorList>
    </citation>
    <scope>NUCLEOTIDE SEQUENCE</scope>
    <source>
        <strain evidence="2">VP303</strain>
    </source>
</reference>
<keyword evidence="2" id="KW-0808">Transferase</keyword>
<dbReference type="Pfam" id="PF00535">
    <property type="entry name" value="Glycos_transf_2"/>
    <property type="match status" value="1"/>
</dbReference>
<dbReference type="GO" id="GO:0016757">
    <property type="term" value="F:glycosyltransferase activity"/>
    <property type="evidence" value="ECO:0007669"/>
    <property type="project" value="UniProtKB-KW"/>
</dbReference>
<dbReference type="AlphaFoldDB" id="A0A7M1VZZ0"/>
<dbReference type="PANTHER" id="PTHR43685:SF2">
    <property type="entry name" value="GLYCOSYLTRANSFERASE 2-LIKE DOMAIN-CONTAINING PROTEIN"/>
    <property type="match status" value="1"/>
</dbReference>
<accession>A0A7M1VZZ0</accession>
<evidence type="ECO:0000259" key="1">
    <source>
        <dbReference type="Pfam" id="PF00535"/>
    </source>
</evidence>
<dbReference type="InterPro" id="IPR029044">
    <property type="entry name" value="Nucleotide-diphossugar_trans"/>
</dbReference>
<dbReference type="Gene3D" id="3.90.550.10">
    <property type="entry name" value="Spore Coat Polysaccharide Biosynthesis Protein SpsA, Chain A"/>
    <property type="match status" value="1"/>
</dbReference>
<dbReference type="EC" id="2.4.-.-" evidence="2"/>
<keyword evidence="2" id="KW-0328">Glycosyltransferase</keyword>
<dbReference type="EMBL" id="MT898156">
    <property type="protein sequence ID" value="QOS20294.1"/>
    <property type="molecule type" value="Genomic_DNA"/>
</dbReference>
<organism evidence="2">
    <name type="scientific">Vibrio parahaemolyticus</name>
    <dbReference type="NCBI Taxonomy" id="670"/>
    <lineage>
        <taxon>Bacteria</taxon>
        <taxon>Pseudomonadati</taxon>
        <taxon>Pseudomonadota</taxon>
        <taxon>Gammaproteobacteria</taxon>
        <taxon>Vibrionales</taxon>
        <taxon>Vibrionaceae</taxon>
        <taxon>Vibrio</taxon>
    </lineage>
</organism>
<name>A0A7M1VZZ0_VIBPH</name>
<dbReference type="PANTHER" id="PTHR43685">
    <property type="entry name" value="GLYCOSYLTRANSFERASE"/>
    <property type="match status" value="1"/>
</dbReference>
<dbReference type="InterPro" id="IPR050834">
    <property type="entry name" value="Glycosyltransf_2"/>
</dbReference>
<evidence type="ECO:0000313" key="2">
    <source>
        <dbReference type="EMBL" id="QOS20294.1"/>
    </source>
</evidence>
<feature type="domain" description="Glycosyltransferase 2-like" evidence="1">
    <location>
        <begin position="5"/>
        <end position="124"/>
    </location>
</feature>
<protein>
    <submittedName>
        <fullName evidence="2">Putative teichuronic acid biosynthesis glycosyltransferase TuaG</fullName>
        <ecNumber evidence="2">2.4.-.-</ecNumber>
    </submittedName>
</protein>
<dbReference type="SUPFAM" id="SSF53448">
    <property type="entry name" value="Nucleotide-diphospho-sugar transferases"/>
    <property type="match status" value="1"/>
</dbReference>
<dbReference type="CDD" id="cd00761">
    <property type="entry name" value="Glyco_tranf_GTA_type"/>
    <property type="match status" value="1"/>
</dbReference>
<proteinExistence type="predicted"/>
<sequence length="284" mass="32658">MNKFSLILCSVGDFSYIDDLFKSLMQQSYKNFEVILVDQNDDDRLVSLISKYQHEFRIIHIKSERGLSLARNIGLGVVSGDIISFPDDDCKYQPDTLEKVNEFFIKKADYQGLVIRAENSVKSGRVMHANDASQDLDLKNALYLVHSISLFLSKKLISDVGEFDINLGLGAKTIYQGQEDRDYPIRALKKGFKIYFDRDITVLHPWDDPNIDQEKNLIDRAFKGASAEMYLLNKHGYSNFYKMTRLIRKLLAIFYFAVIKMNLYKARASISGFNGLLRSFNVKL</sequence>